<sequence>MSNTAFSQDIKSLEKNKYSARNDEYVIYSSTNGQTPNFTNLTFTSNGVIKKETEKPLQFKQTYHNKVKDNSKYVELRKKILSFRRMKPDDVFDEPPDQSACDIASQALDYMHDNNIYPNLLSASQDGGVMFEFYVNDNYILIEIHNSGEIIYFSRDELRNVKVYECKITKLLNLIQTHLTPIFNR</sequence>
<dbReference type="EMBL" id="PFFQ01000012">
    <property type="protein sequence ID" value="PIW18710.1"/>
    <property type="molecule type" value="Genomic_DNA"/>
</dbReference>
<proteinExistence type="predicted"/>
<dbReference type="AlphaFoldDB" id="A0A2M7G9D0"/>
<name>A0A2M7G9D0_9BACT</name>
<dbReference type="Proteomes" id="UP000231019">
    <property type="component" value="Unassembled WGS sequence"/>
</dbReference>
<accession>A0A2M7G9D0</accession>
<comment type="caution">
    <text evidence="1">The sequence shown here is derived from an EMBL/GenBank/DDBJ whole genome shotgun (WGS) entry which is preliminary data.</text>
</comment>
<gene>
    <name evidence="1" type="ORF">COW36_05285</name>
</gene>
<evidence type="ECO:0000313" key="1">
    <source>
        <dbReference type="EMBL" id="PIW18710.1"/>
    </source>
</evidence>
<organism evidence="1 2">
    <name type="scientific">bacterium (Candidatus Blackallbacteria) CG17_big_fil_post_rev_8_21_14_2_50_48_46</name>
    <dbReference type="NCBI Taxonomy" id="2014261"/>
    <lineage>
        <taxon>Bacteria</taxon>
        <taxon>Candidatus Blackallbacteria</taxon>
    </lineage>
</organism>
<protein>
    <submittedName>
        <fullName evidence="1">Uncharacterized protein</fullName>
    </submittedName>
</protein>
<evidence type="ECO:0000313" key="2">
    <source>
        <dbReference type="Proteomes" id="UP000231019"/>
    </source>
</evidence>
<reference evidence="1 2" key="1">
    <citation type="submission" date="2017-09" db="EMBL/GenBank/DDBJ databases">
        <title>Depth-based differentiation of microbial function through sediment-hosted aquifers and enrichment of novel symbionts in the deep terrestrial subsurface.</title>
        <authorList>
            <person name="Probst A.J."/>
            <person name="Ladd B."/>
            <person name="Jarett J.K."/>
            <person name="Geller-Mcgrath D.E."/>
            <person name="Sieber C.M."/>
            <person name="Emerson J.B."/>
            <person name="Anantharaman K."/>
            <person name="Thomas B.C."/>
            <person name="Malmstrom R."/>
            <person name="Stieglmeier M."/>
            <person name="Klingl A."/>
            <person name="Woyke T."/>
            <person name="Ryan C.M."/>
            <person name="Banfield J.F."/>
        </authorList>
    </citation>
    <scope>NUCLEOTIDE SEQUENCE [LARGE SCALE GENOMIC DNA]</scope>
    <source>
        <strain evidence="1">CG17_big_fil_post_rev_8_21_14_2_50_48_46</strain>
    </source>
</reference>